<comment type="subcellular location">
    <subcellularLocation>
        <location evidence="1">Membrane</location>
        <topology evidence="1">Multi-pass membrane protein</topology>
    </subcellularLocation>
</comment>
<feature type="transmembrane region" description="Helical" evidence="5">
    <location>
        <begin position="12"/>
        <end position="31"/>
    </location>
</feature>
<protein>
    <submittedName>
        <fullName evidence="6">Uncharacterized protein</fullName>
    </submittedName>
</protein>
<evidence type="ECO:0000313" key="7">
    <source>
        <dbReference type="Proteomes" id="UP000828390"/>
    </source>
</evidence>
<dbReference type="Pfam" id="PF03619">
    <property type="entry name" value="Solute_trans_a"/>
    <property type="match status" value="1"/>
</dbReference>
<evidence type="ECO:0000256" key="2">
    <source>
        <dbReference type="ARBA" id="ARBA00022692"/>
    </source>
</evidence>
<evidence type="ECO:0000256" key="4">
    <source>
        <dbReference type="ARBA" id="ARBA00023136"/>
    </source>
</evidence>
<keyword evidence="7" id="KW-1185">Reference proteome</keyword>
<evidence type="ECO:0000256" key="3">
    <source>
        <dbReference type="ARBA" id="ARBA00022989"/>
    </source>
</evidence>
<sequence length="88" mass="9965">MFQDIKNPTIYISLLSAISTITSKYALSVIFRASRLHLSHFCIVFKFVPFISVIILDVLQSLMFNILAELDIPACLNSFGPRLRESSK</sequence>
<proteinExistence type="predicted"/>
<keyword evidence="4 5" id="KW-0472">Membrane</keyword>
<organism evidence="6 7">
    <name type="scientific">Dreissena polymorpha</name>
    <name type="common">Zebra mussel</name>
    <name type="synonym">Mytilus polymorpha</name>
    <dbReference type="NCBI Taxonomy" id="45954"/>
    <lineage>
        <taxon>Eukaryota</taxon>
        <taxon>Metazoa</taxon>
        <taxon>Spiralia</taxon>
        <taxon>Lophotrochozoa</taxon>
        <taxon>Mollusca</taxon>
        <taxon>Bivalvia</taxon>
        <taxon>Autobranchia</taxon>
        <taxon>Heteroconchia</taxon>
        <taxon>Euheterodonta</taxon>
        <taxon>Imparidentia</taxon>
        <taxon>Neoheterodontei</taxon>
        <taxon>Myida</taxon>
        <taxon>Dreissenoidea</taxon>
        <taxon>Dreissenidae</taxon>
        <taxon>Dreissena</taxon>
    </lineage>
</organism>
<reference evidence="6" key="2">
    <citation type="submission" date="2020-11" db="EMBL/GenBank/DDBJ databases">
        <authorList>
            <person name="McCartney M.A."/>
            <person name="Auch B."/>
            <person name="Kono T."/>
            <person name="Mallez S."/>
            <person name="Becker A."/>
            <person name="Gohl D.M."/>
            <person name="Silverstein K.A.T."/>
            <person name="Koren S."/>
            <person name="Bechman K.B."/>
            <person name="Herman A."/>
            <person name="Abrahante J.E."/>
            <person name="Garbe J."/>
        </authorList>
    </citation>
    <scope>NUCLEOTIDE SEQUENCE</scope>
    <source>
        <strain evidence="6">Duluth1</strain>
        <tissue evidence="6">Whole animal</tissue>
    </source>
</reference>
<dbReference type="Proteomes" id="UP000828390">
    <property type="component" value="Unassembled WGS sequence"/>
</dbReference>
<accession>A0A9D4BH36</accession>
<feature type="transmembrane region" description="Helical" evidence="5">
    <location>
        <begin position="37"/>
        <end position="59"/>
    </location>
</feature>
<evidence type="ECO:0000256" key="1">
    <source>
        <dbReference type="ARBA" id="ARBA00004141"/>
    </source>
</evidence>
<dbReference type="AlphaFoldDB" id="A0A9D4BH36"/>
<dbReference type="GO" id="GO:0016020">
    <property type="term" value="C:membrane"/>
    <property type="evidence" value="ECO:0007669"/>
    <property type="project" value="UniProtKB-SubCell"/>
</dbReference>
<evidence type="ECO:0000256" key="5">
    <source>
        <dbReference type="SAM" id="Phobius"/>
    </source>
</evidence>
<keyword evidence="2 5" id="KW-0812">Transmembrane</keyword>
<evidence type="ECO:0000313" key="6">
    <source>
        <dbReference type="EMBL" id="KAH3695305.1"/>
    </source>
</evidence>
<reference evidence="6" key="1">
    <citation type="journal article" date="2019" name="bioRxiv">
        <title>The Genome of the Zebra Mussel, Dreissena polymorpha: A Resource for Invasive Species Research.</title>
        <authorList>
            <person name="McCartney M.A."/>
            <person name="Auch B."/>
            <person name="Kono T."/>
            <person name="Mallez S."/>
            <person name="Zhang Y."/>
            <person name="Obille A."/>
            <person name="Becker A."/>
            <person name="Abrahante J.E."/>
            <person name="Garbe J."/>
            <person name="Badalamenti J.P."/>
            <person name="Herman A."/>
            <person name="Mangelson H."/>
            <person name="Liachko I."/>
            <person name="Sullivan S."/>
            <person name="Sone E.D."/>
            <person name="Koren S."/>
            <person name="Silverstein K.A.T."/>
            <person name="Beckman K.B."/>
            <person name="Gohl D.M."/>
        </authorList>
    </citation>
    <scope>NUCLEOTIDE SEQUENCE</scope>
    <source>
        <strain evidence="6">Duluth1</strain>
        <tissue evidence="6">Whole animal</tissue>
    </source>
</reference>
<dbReference type="InterPro" id="IPR005178">
    <property type="entry name" value="Ostalpha/TMEM184C"/>
</dbReference>
<name>A0A9D4BH36_DREPO</name>
<dbReference type="EMBL" id="JAIWYP010000016">
    <property type="protein sequence ID" value="KAH3695305.1"/>
    <property type="molecule type" value="Genomic_DNA"/>
</dbReference>
<keyword evidence="3 5" id="KW-1133">Transmembrane helix</keyword>
<gene>
    <name evidence="6" type="ORF">DPMN_082762</name>
</gene>
<comment type="caution">
    <text evidence="6">The sequence shown here is derived from an EMBL/GenBank/DDBJ whole genome shotgun (WGS) entry which is preliminary data.</text>
</comment>